<evidence type="ECO:0000256" key="8">
    <source>
        <dbReference type="RuleBase" id="RU363108"/>
    </source>
</evidence>
<dbReference type="PANTHER" id="PTHR21143:SF104">
    <property type="entry name" value="GUSTATORY RECEPTOR 8A-RELATED"/>
    <property type="match status" value="1"/>
</dbReference>
<dbReference type="GO" id="GO:0030424">
    <property type="term" value="C:axon"/>
    <property type="evidence" value="ECO:0007669"/>
    <property type="project" value="TreeGrafter"/>
</dbReference>
<dbReference type="GO" id="GO:0005886">
    <property type="term" value="C:plasma membrane"/>
    <property type="evidence" value="ECO:0007669"/>
    <property type="project" value="UniProtKB-SubCell"/>
</dbReference>
<keyword evidence="5 8" id="KW-0472">Membrane</keyword>
<dbReference type="GO" id="GO:0007635">
    <property type="term" value="P:chemosensory behavior"/>
    <property type="evidence" value="ECO:0007669"/>
    <property type="project" value="TreeGrafter"/>
</dbReference>
<keyword evidence="6 8" id="KW-0675">Receptor</keyword>
<sequence>MDLGSTLTVVKVEAFLGGNPLMKLEGTNWRMSKITYAVQAYCGLLLLYDTELLVKSIVEQEFAIFGTGIPQFWLTSLIGKINVQLLLFSICITNITRGRLFSNVLKDLCCVHNYYSKTPFDKKGNKAWIWPIVPQVCIVLATLCTWSAASQDVMIPLVTNLVTVVSTTAMDASKIAMLLCFKKTYKMFNDRMDSMRFESELDDADLARRISTLGHHYRTLRRAVDGFNAFFGLSVLLQLSSTILATLGFLTQVTLTDLPINVYNNVVTPKVISIVTIILCSDSVLEEAEKSVFISLELSERLPWQSQKRTEIFSLTQTCKDYAPEFSVLGLFCIKRSTILDLFNITSTLMIVLVQSRNV</sequence>
<dbReference type="PANTHER" id="PTHR21143">
    <property type="entry name" value="INVERTEBRATE GUSTATORY RECEPTOR"/>
    <property type="match status" value="1"/>
</dbReference>
<gene>
    <name evidence="9" type="ORF">CALMAC_LOCUS4579</name>
</gene>
<name>A0A653BYK2_CALMS</name>
<reference evidence="9 10" key="1">
    <citation type="submission" date="2019-01" db="EMBL/GenBank/DDBJ databases">
        <authorList>
            <person name="Sayadi A."/>
        </authorList>
    </citation>
    <scope>NUCLEOTIDE SEQUENCE [LARGE SCALE GENOMIC DNA]</scope>
</reference>
<comment type="function">
    <text evidence="8">Gustatory receptor which mediates acceptance or avoidance behavior, depending on its substrates.</text>
</comment>
<dbReference type="GO" id="GO:0043025">
    <property type="term" value="C:neuronal cell body"/>
    <property type="evidence" value="ECO:0007669"/>
    <property type="project" value="TreeGrafter"/>
</dbReference>
<evidence type="ECO:0000256" key="4">
    <source>
        <dbReference type="ARBA" id="ARBA00022989"/>
    </source>
</evidence>
<evidence type="ECO:0000256" key="2">
    <source>
        <dbReference type="ARBA" id="ARBA00022475"/>
    </source>
</evidence>
<dbReference type="EMBL" id="CAACVG010006533">
    <property type="protein sequence ID" value="VEN40406.1"/>
    <property type="molecule type" value="Genomic_DNA"/>
</dbReference>
<dbReference type="GO" id="GO:0007165">
    <property type="term" value="P:signal transduction"/>
    <property type="evidence" value="ECO:0007669"/>
    <property type="project" value="UniProtKB-KW"/>
</dbReference>
<evidence type="ECO:0000313" key="9">
    <source>
        <dbReference type="EMBL" id="VEN40406.1"/>
    </source>
</evidence>
<feature type="transmembrane region" description="Helical" evidence="8">
    <location>
        <begin position="127"/>
        <end position="149"/>
    </location>
</feature>
<keyword evidence="2 8" id="KW-1003">Cell membrane</keyword>
<keyword evidence="10" id="KW-1185">Reference proteome</keyword>
<comment type="subcellular location">
    <subcellularLocation>
        <location evidence="1 8">Cell membrane</location>
        <topology evidence="1 8">Multi-pass membrane protein</topology>
    </subcellularLocation>
</comment>
<comment type="caution">
    <text evidence="8">Lacks conserved residue(s) required for the propagation of feature annotation.</text>
</comment>
<dbReference type="Proteomes" id="UP000410492">
    <property type="component" value="Unassembled WGS sequence"/>
</dbReference>
<dbReference type="GO" id="GO:0030425">
    <property type="term" value="C:dendrite"/>
    <property type="evidence" value="ECO:0007669"/>
    <property type="project" value="TreeGrafter"/>
</dbReference>
<dbReference type="GO" id="GO:0050909">
    <property type="term" value="P:sensory perception of taste"/>
    <property type="evidence" value="ECO:0007669"/>
    <property type="project" value="InterPro"/>
</dbReference>
<protein>
    <recommendedName>
        <fullName evidence="8">Gustatory receptor</fullName>
    </recommendedName>
</protein>
<feature type="transmembrane region" description="Helical" evidence="8">
    <location>
        <begin position="161"/>
        <end position="181"/>
    </location>
</feature>
<dbReference type="AlphaFoldDB" id="A0A653BYK2"/>
<dbReference type="InterPro" id="IPR013604">
    <property type="entry name" value="7TM_chemorcpt"/>
</dbReference>
<evidence type="ECO:0000256" key="5">
    <source>
        <dbReference type="ARBA" id="ARBA00023136"/>
    </source>
</evidence>
<feature type="transmembrane region" description="Helical" evidence="8">
    <location>
        <begin position="227"/>
        <end position="250"/>
    </location>
</feature>
<dbReference type="GO" id="GO:0008049">
    <property type="term" value="P:male courtship behavior"/>
    <property type="evidence" value="ECO:0007669"/>
    <property type="project" value="TreeGrafter"/>
</dbReference>
<evidence type="ECO:0000256" key="7">
    <source>
        <dbReference type="ARBA" id="ARBA00023224"/>
    </source>
</evidence>
<dbReference type="Pfam" id="PF08395">
    <property type="entry name" value="7tm_7"/>
    <property type="match status" value="1"/>
</dbReference>
<evidence type="ECO:0000256" key="3">
    <source>
        <dbReference type="ARBA" id="ARBA00022692"/>
    </source>
</evidence>
<accession>A0A653BYK2</accession>
<organism evidence="9 10">
    <name type="scientific">Callosobruchus maculatus</name>
    <name type="common">Southern cowpea weevil</name>
    <name type="synonym">Pulse bruchid</name>
    <dbReference type="NCBI Taxonomy" id="64391"/>
    <lineage>
        <taxon>Eukaryota</taxon>
        <taxon>Metazoa</taxon>
        <taxon>Ecdysozoa</taxon>
        <taxon>Arthropoda</taxon>
        <taxon>Hexapoda</taxon>
        <taxon>Insecta</taxon>
        <taxon>Pterygota</taxon>
        <taxon>Neoptera</taxon>
        <taxon>Endopterygota</taxon>
        <taxon>Coleoptera</taxon>
        <taxon>Polyphaga</taxon>
        <taxon>Cucujiformia</taxon>
        <taxon>Chrysomeloidea</taxon>
        <taxon>Chrysomelidae</taxon>
        <taxon>Bruchinae</taxon>
        <taxon>Bruchini</taxon>
        <taxon>Callosobruchus</taxon>
    </lineage>
</organism>
<evidence type="ECO:0000256" key="1">
    <source>
        <dbReference type="ARBA" id="ARBA00004651"/>
    </source>
</evidence>
<keyword evidence="7 8" id="KW-0807">Transducer</keyword>
<comment type="similarity">
    <text evidence="8">Belongs to the insect chemoreceptor superfamily. Gustatory receptor (GR) family.</text>
</comment>
<evidence type="ECO:0000313" key="10">
    <source>
        <dbReference type="Proteomes" id="UP000410492"/>
    </source>
</evidence>
<keyword evidence="3 8" id="KW-0812">Transmembrane</keyword>
<evidence type="ECO:0000256" key="6">
    <source>
        <dbReference type="ARBA" id="ARBA00023170"/>
    </source>
</evidence>
<dbReference type="OrthoDB" id="6761678at2759"/>
<keyword evidence="4 8" id="KW-1133">Transmembrane helix</keyword>
<proteinExistence type="inferred from homology"/>